<dbReference type="Gene3D" id="3.60.10.10">
    <property type="entry name" value="Endonuclease/exonuclease/phosphatase"/>
    <property type="match status" value="1"/>
</dbReference>
<dbReference type="InterPro" id="IPR036691">
    <property type="entry name" value="Endo/exonu/phosph_ase_sf"/>
</dbReference>
<dbReference type="AlphaFoldDB" id="A0A183SPF8"/>
<evidence type="ECO:0000313" key="3">
    <source>
        <dbReference type="WBParaSite" id="SSLN_0000630101-mRNA-1"/>
    </source>
</evidence>
<gene>
    <name evidence="1" type="ORF">SSLN_LOCUS6106</name>
</gene>
<name>A0A183SPF8_SCHSO</name>
<dbReference type="WBParaSite" id="SSLN_0000630101-mRNA-1">
    <property type="protein sequence ID" value="SSLN_0000630101-mRNA-1"/>
    <property type="gene ID" value="SSLN_0000630101"/>
</dbReference>
<evidence type="ECO:0000313" key="2">
    <source>
        <dbReference type="Proteomes" id="UP000275846"/>
    </source>
</evidence>
<reference evidence="1 2" key="2">
    <citation type="submission" date="2018-11" db="EMBL/GenBank/DDBJ databases">
        <authorList>
            <consortium name="Pathogen Informatics"/>
        </authorList>
    </citation>
    <scope>NUCLEOTIDE SEQUENCE [LARGE SCALE GENOMIC DNA]</scope>
    <source>
        <strain evidence="1 2">NST_G2</strain>
    </source>
</reference>
<evidence type="ECO:0000313" key="1">
    <source>
        <dbReference type="EMBL" id="VDL92491.1"/>
    </source>
</evidence>
<dbReference type="OrthoDB" id="6310346at2759"/>
<dbReference type="Proteomes" id="UP000275846">
    <property type="component" value="Unassembled WGS sequence"/>
</dbReference>
<accession>A0A183SPF8</accession>
<sequence length="96" mass="10355">MIAPMSLHLPRQGDKFATIISAYAPPMTSPDATKDTFYDDLHALLASVTKADKQFILGNFNAHVGTDHAVWVPTDSVAVTITASLFHEPVLNTVSC</sequence>
<reference evidence="3" key="1">
    <citation type="submission" date="2016-06" db="UniProtKB">
        <authorList>
            <consortium name="WormBaseParasite"/>
        </authorList>
    </citation>
    <scope>IDENTIFICATION</scope>
</reference>
<keyword evidence="2" id="KW-1185">Reference proteome</keyword>
<dbReference type="SUPFAM" id="SSF56219">
    <property type="entry name" value="DNase I-like"/>
    <property type="match status" value="1"/>
</dbReference>
<proteinExistence type="predicted"/>
<dbReference type="EMBL" id="UYSU01033541">
    <property type="protein sequence ID" value="VDL92491.1"/>
    <property type="molecule type" value="Genomic_DNA"/>
</dbReference>
<organism evidence="3">
    <name type="scientific">Schistocephalus solidus</name>
    <name type="common">Tapeworm</name>
    <dbReference type="NCBI Taxonomy" id="70667"/>
    <lineage>
        <taxon>Eukaryota</taxon>
        <taxon>Metazoa</taxon>
        <taxon>Spiralia</taxon>
        <taxon>Lophotrochozoa</taxon>
        <taxon>Platyhelminthes</taxon>
        <taxon>Cestoda</taxon>
        <taxon>Eucestoda</taxon>
        <taxon>Diphyllobothriidea</taxon>
        <taxon>Diphyllobothriidae</taxon>
        <taxon>Schistocephalus</taxon>
    </lineage>
</organism>
<protein>
    <submittedName>
        <fullName evidence="3">Endo/exonuclease/phosphatase domain-containing protein</fullName>
    </submittedName>
</protein>